<dbReference type="Pfam" id="PF10764">
    <property type="entry name" value="Gin"/>
    <property type="match status" value="1"/>
</dbReference>
<proteinExistence type="predicted"/>
<accession>A0ABS7KVW5</accession>
<reference evidence="1 2" key="1">
    <citation type="journal article" date="2021" name="Cell Host Microbe">
        <title>in vivo commensal control of Clostridioides difficile virulence.</title>
        <authorList>
            <person name="Girinathan B.P."/>
            <person name="Dibenedetto N."/>
            <person name="Worley J.N."/>
            <person name="Peltier J."/>
            <person name="Arrieta-Ortiz M.L."/>
            <person name="Rupa Christinal Immanuel S."/>
            <person name="Lavin R."/>
            <person name="Delaney M.L."/>
            <person name="Cummins C."/>
            <person name="Hoffmann M."/>
            <person name="Luo Y."/>
            <person name="Gonzalez-Escalona N."/>
            <person name="Allard M."/>
            <person name="Onderdonk A.B."/>
            <person name="Gerber G.K."/>
            <person name="Sonenshein A.L."/>
            <person name="Baliga N."/>
            <person name="Dupuy B."/>
            <person name="Bry L."/>
        </authorList>
    </citation>
    <scope>NUCLEOTIDE SEQUENCE [LARGE SCALE GENOMIC DNA]</scope>
    <source>
        <strain evidence="1 2">DSM 599</strain>
    </source>
</reference>
<keyword evidence="2" id="KW-1185">Reference proteome</keyword>
<dbReference type="RefSeq" id="WP_204596648.1">
    <property type="nucleotide sequence ID" value="NZ_JAFBDA010000035.1"/>
</dbReference>
<dbReference type="EMBL" id="JAIKTU010000003">
    <property type="protein sequence ID" value="MBY0754812.1"/>
    <property type="molecule type" value="Genomic_DNA"/>
</dbReference>
<protein>
    <submittedName>
        <fullName evidence="1">Sigma factor G inhibitor Gin</fullName>
    </submittedName>
</protein>
<dbReference type="Proteomes" id="UP001299068">
    <property type="component" value="Unassembled WGS sequence"/>
</dbReference>
<sequence length="62" mass="6993">MNILFNKKIRENVCGICGNVSDNGIIIKGNLICPNCEIDILNTEPGDNEYDDYVHKIKNILK</sequence>
<comment type="caution">
    <text evidence="1">The sequence shown here is derived from an EMBL/GenBank/DDBJ whole genome shotgun (WGS) entry which is preliminary data.</text>
</comment>
<evidence type="ECO:0000313" key="2">
    <source>
        <dbReference type="Proteomes" id="UP001299068"/>
    </source>
</evidence>
<dbReference type="InterPro" id="IPR019700">
    <property type="entry name" value="Sigma-G_inhibitor_Gin"/>
</dbReference>
<name>A0ABS7KVW5_CLOSR</name>
<gene>
    <name evidence="1" type="ORF">K5V21_05000</name>
</gene>
<organism evidence="1 2">
    <name type="scientific">Clostridium sardiniense</name>
    <name type="common">Clostridium absonum</name>
    <dbReference type="NCBI Taxonomy" id="29369"/>
    <lineage>
        <taxon>Bacteria</taxon>
        <taxon>Bacillati</taxon>
        <taxon>Bacillota</taxon>
        <taxon>Clostridia</taxon>
        <taxon>Eubacteriales</taxon>
        <taxon>Clostridiaceae</taxon>
        <taxon>Clostridium</taxon>
    </lineage>
</organism>
<evidence type="ECO:0000313" key="1">
    <source>
        <dbReference type="EMBL" id="MBY0754812.1"/>
    </source>
</evidence>